<dbReference type="CDD" id="cd06223">
    <property type="entry name" value="PRTases_typeI"/>
    <property type="match status" value="1"/>
</dbReference>
<dbReference type="RefSeq" id="WP_390252014.1">
    <property type="nucleotide sequence ID" value="NZ_JBHSDT010000004.1"/>
</dbReference>
<accession>A0ABV8WVP0</accession>
<dbReference type="EMBL" id="JBHSDT010000004">
    <property type="protein sequence ID" value="MFC4403525.1"/>
    <property type="molecule type" value="Genomic_DNA"/>
</dbReference>
<organism evidence="3 4">
    <name type="scientific">Gracilibacillus xinjiangensis</name>
    <dbReference type="NCBI Taxonomy" id="1193282"/>
    <lineage>
        <taxon>Bacteria</taxon>
        <taxon>Bacillati</taxon>
        <taxon>Bacillota</taxon>
        <taxon>Bacilli</taxon>
        <taxon>Bacillales</taxon>
        <taxon>Bacillaceae</taxon>
        <taxon>Gracilibacillus</taxon>
    </lineage>
</organism>
<evidence type="ECO:0000313" key="3">
    <source>
        <dbReference type="EMBL" id="MFC4403525.1"/>
    </source>
</evidence>
<dbReference type="Proteomes" id="UP001595882">
    <property type="component" value="Unassembled WGS sequence"/>
</dbReference>
<dbReference type="PANTHER" id="PTHR47505:SF1">
    <property type="entry name" value="DNA UTILIZATION PROTEIN YHGH"/>
    <property type="match status" value="1"/>
</dbReference>
<dbReference type="Pfam" id="PF00156">
    <property type="entry name" value="Pribosyltran"/>
    <property type="match status" value="1"/>
</dbReference>
<dbReference type="InterPro" id="IPR051910">
    <property type="entry name" value="ComF/GntX_DNA_util-trans"/>
</dbReference>
<evidence type="ECO:0000256" key="1">
    <source>
        <dbReference type="ARBA" id="ARBA00008007"/>
    </source>
</evidence>
<proteinExistence type="inferred from homology"/>
<comment type="caution">
    <text evidence="3">The sequence shown here is derived from an EMBL/GenBank/DDBJ whole genome shotgun (WGS) entry which is preliminary data.</text>
</comment>
<evidence type="ECO:0000259" key="2">
    <source>
        <dbReference type="Pfam" id="PF00156"/>
    </source>
</evidence>
<sequence>MSGCLVCQTMIPIDITWANFLLPPVKRYLCQQCEERLELIGDVICEKCGRKMETRDFCSDCVTWNNHPDYKSVLKQNRAVFPYTPFMQELVAQWKFRGDYQIIEVFRPYILNEFQRYYRKMKATIVPIPLTEERLFERAFNQAEAIAKVLELPIETVLTRKAKSSEKQSKKTKKERIHSENPFILSKSLNSPVILVDDIYTTGMTIHHAAKLLADDGCSQIHSFTLIR</sequence>
<feature type="domain" description="Phosphoribosyltransferase" evidence="2">
    <location>
        <begin position="141"/>
        <end position="227"/>
    </location>
</feature>
<dbReference type="Gene3D" id="3.40.50.2020">
    <property type="match status" value="1"/>
</dbReference>
<dbReference type="SUPFAM" id="SSF53271">
    <property type="entry name" value="PRTase-like"/>
    <property type="match status" value="1"/>
</dbReference>
<name>A0ABV8WVP0_9BACI</name>
<protein>
    <submittedName>
        <fullName evidence="3">ComF family protein</fullName>
    </submittedName>
</protein>
<reference evidence="4" key="1">
    <citation type="journal article" date="2019" name="Int. J. Syst. Evol. Microbiol.">
        <title>The Global Catalogue of Microorganisms (GCM) 10K type strain sequencing project: providing services to taxonomists for standard genome sequencing and annotation.</title>
        <authorList>
            <consortium name="The Broad Institute Genomics Platform"/>
            <consortium name="The Broad Institute Genome Sequencing Center for Infectious Disease"/>
            <person name="Wu L."/>
            <person name="Ma J."/>
        </authorList>
    </citation>
    <scope>NUCLEOTIDE SEQUENCE [LARGE SCALE GENOMIC DNA]</scope>
    <source>
        <strain evidence="4">CCUG 37865</strain>
    </source>
</reference>
<dbReference type="InterPro" id="IPR029057">
    <property type="entry name" value="PRTase-like"/>
</dbReference>
<evidence type="ECO:0000313" key="4">
    <source>
        <dbReference type="Proteomes" id="UP001595882"/>
    </source>
</evidence>
<dbReference type="PANTHER" id="PTHR47505">
    <property type="entry name" value="DNA UTILIZATION PROTEIN YHGH"/>
    <property type="match status" value="1"/>
</dbReference>
<dbReference type="InterPro" id="IPR000836">
    <property type="entry name" value="PRTase_dom"/>
</dbReference>
<comment type="similarity">
    <text evidence="1">Belongs to the ComF/GntX family.</text>
</comment>
<keyword evidence="4" id="KW-1185">Reference proteome</keyword>
<gene>
    <name evidence="3" type="ORF">ACFOY7_10580</name>
</gene>